<keyword evidence="2 5" id="KW-0349">Heme</keyword>
<dbReference type="KEGG" id="mgin:FRZ54_23455"/>
<dbReference type="OrthoDB" id="9812089at2"/>
<evidence type="ECO:0000256" key="1">
    <source>
        <dbReference type="ARBA" id="ARBA00022448"/>
    </source>
</evidence>
<protein>
    <recommendedName>
        <fullName evidence="6">SnoaL-like domain-containing protein</fullName>
    </recommendedName>
</protein>
<gene>
    <name evidence="7" type="ORF">FRZ54_23455</name>
</gene>
<dbReference type="GO" id="GO:0046872">
    <property type="term" value="F:metal ion binding"/>
    <property type="evidence" value="ECO:0007669"/>
    <property type="project" value="UniProtKB-KW"/>
</dbReference>
<name>A0A5B8V2B5_9SPHI</name>
<dbReference type="CDD" id="cd00454">
    <property type="entry name" value="TrHb1_N"/>
    <property type="match status" value="1"/>
</dbReference>
<dbReference type="Pfam" id="PF12680">
    <property type="entry name" value="SnoaL_2"/>
    <property type="match status" value="1"/>
</dbReference>
<proteinExistence type="predicted"/>
<reference evidence="7 8" key="1">
    <citation type="journal article" date="2017" name="Curr. Microbiol.">
        <title>Mucilaginibacter ginsenosidivorans sp. nov., Isolated from Soil of Ginseng Field.</title>
        <authorList>
            <person name="Kim M.M."/>
            <person name="Siddiqi M.Z."/>
            <person name="Im W.T."/>
        </authorList>
    </citation>
    <scope>NUCLEOTIDE SEQUENCE [LARGE SCALE GENOMIC DNA]</scope>
    <source>
        <strain evidence="7 8">Gsoil 3017</strain>
    </source>
</reference>
<keyword evidence="4 5" id="KW-0408">Iron</keyword>
<dbReference type="EMBL" id="CP042436">
    <property type="protein sequence ID" value="QEC65402.1"/>
    <property type="molecule type" value="Genomic_DNA"/>
</dbReference>
<evidence type="ECO:0000256" key="4">
    <source>
        <dbReference type="ARBA" id="ARBA00023004"/>
    </source>
</evidence>
<evidence type="ECO:0000313" key="8">
    <source>
        <dbReference type="Proteomes" id="UP000321479"/>
    </source>
</evidence>
<sequence>MTNKEIAAQINLAVQQGDVESAAALVTENYIQHTPAVPDGRAGLKVLVSKISNKEIPSPEIKNVRAFEDGNYVVLHHDVNWPGRKSMFEIFRFENGLAAEHWSGIMDHPTQTVNGHTMLDGTTAVTDRELTEENKALASNFVKTVLVQGEFDKLLNFYDENLIQHNPLIDNTAAGLIRGIGEMQKQGITIQFEKIFKVFGEGNFVLVCSEGKFMGKPTAFFDLFRFKNGKIVEHWDVIQEIPALSANENGFFKATLYKRIGGYDGICNFVDLAFPRVAAHPQLEKYFIGHAMESKFRQRQLIVDRLSSTLQGPTIYLGRSLKDVHKGLNITIEEWEAFMGVLENAMDERKIEGRDKEDLVSVFENVFKAVTVESEISQ</sequence>
<dbReference type="SUPFAM" id="SSF46458">
    <property type="entry name" value="Globin-like"/>
    <property type="match status" value="1"/>
</dbReference>
<dbReference type="InterPro" id="IPR009050">
    <property type="entry name" value="Globin-like_sf"/>
</dbReference>
<dbReference type="AlphaFoldDB" id="A0A5B8V2B5"/>
<dbReference type="InterPro" id="IPR001486">
    <property type="entry name" value="Hemoglobin_trunc"/>
</dbReference>
<evidence type="ECO:0000256" key="2">
    <source>
        <dbReference type="ARBA" id="ARBA00022617"/>
    </source>
</evidence>
<evidence type="ECO:0000259" key="6">
    <source>
        <dbReference type="Pfam" id="PF12680"/>
    </source>
</evidence>
<feature type="domain" description="SnoaL-like" evidence="6">
    <location>
        <begin position="13"/>
        <end position="101"/>
    </location>
</feature>
<dbReference type="Pfam" id="PF01152">
    <property type="entry name" value="Bac_globin"/>
    <property type="match status" value="1"/>
</dbReference>
<organism evidence="7 8">
    <name type="scientific">Mucilaginibacter ginsenosidivorans</name>
    <dbReference type="NCBI Taxonomy" id="398053"/>
    <lineage>
        <taxon>Bacteria</taxon>
        <taxon>Pseudomonadati</taxon>
        <taxon>Bacteroidota</taxon>
        <taxon>Sphingobacteriia</taxon>
        <taxon>Sphingobacteriales</taxon>
        <taxon>Sphingobacteriaceae</taxon>
        <taxon>Mucilaginibacter</taxon>
    </lineage>
</organism>
<dbReference type="Gene3D" id="1.10.490.10">
    <property type="entry name" value="Globins"/>
    <property type="match status" value="1"/>
</dbReference>
<dbReference type="SUPFAM" id="SSF54427">
    <property type="entry name" value="NTF2-like"/>
    <property type="match status" value="2"/>
</dbReference>
<dbReference type="GO" id="GO:0019825">
    <property type="term" value="F:oxygen binding"/>
    <property type="evidence" value="ECO:0007669"/>
    <property type="project" value="InterPro"/>
</dbReference>
<dbReference type="Gene3D" id="3.10.450.50">
    <property type="match status" value="2"/>
</dbReference>
<evidence type="ECO:0000256" key="3">
    <source>
        <dbReference type="ARBA" id="ARBA00022723"/>
    </source>
</evidence>
<dbReference type="RefSeq" id="WP_147034227.1">
    <property type="nucleotide sequence ID" value="NZ_CP042436.1"/>
</dbReference>
<keyword evidence="8" id="KW-1185">Reference proteome</keyword>
<dbReference type="InterPro" id="IPR032710">
    <property type="entry name" value="NTF2-like_dom_sf"/>
</dbReference>
<dbReference type="GO" id="GO:0020037">
    <property type="term" value="F:heme binding"/>
    <property type="evidence" value="ECO:0007669"/>
    <property type="project" value="InterPro"/>
</dbReference>
<dbReference type="InterPro" id="IPR037401">
    <property type="entry name" value="SnoaL-like"/>
</dbReference>
<accession>A0A5B8V2B5</accession>
<keyword evidence="3 5" id="KW-0479">Metal-binding</keyword>
<evidence type="ECO:0000313" key="7">
    <source>
        <dbReference type="EMBL" id="QEC65402.1"/>
    </source>
</evidence>
<keyword evidence="1" id="KW-0813">Transport</keyword>
<dbReference type="InterPro" id="IPR012292">
    <property type="entry name" value="Globin/Proto"/>
</dbReference>
<evidence type="ECO:0000256" key="5">
    <source>
        <dbReference type="PIRSR" id="PIRSR601486-1"/>
    </source>
</evidence>
<feature type="binding site" description="distal binding residue" evidence="5">
    <location>
        <position position="325"/>
    </location>
    <ligand>
        <name>heme</name>
        <dbReference type="ChEBI" id="CHEBI:30413"/>
    </ligand>
    <ligandPart>
        <name>Fe</name>
        <dbReference type="ChEBI" id="CHEBI:18248"/>
    </ligandPart>
</feature>
<dbReference type="Proteomes" id="UP000321479">
    <property type="component" value="Chromosome"/>
</dbReference>